<organism evidence="1 2">
    <name type="scientific">Romanomermis culicivorax</name>
    <name type="common">Nematode worm</name>
    <dbReference type="NCBI Taxonomy" id="13658"/>
    <lineage>
        <taxon>Eukaryota</taxon>
        <taxon>Metazoa</taxon>
        <taxon>Ecdysozoa</taxon>
        <taxon>Nematoda</taxon>
        <taxon>Enoplea</taxon>
        <taxon>Dorylaimia</taxon>
        <taxon>Mermithida</taxon>
        <taxon>Mermithoidea</taxon>
        <taxon>Mermithidae</taxon>
        <taxon>Romanomermis</taxon>
    </lineage>
</organism>
<dbReference type="WBParaSite" id="nRc.2.0.1.t27031-RA">
    <property type="protein sequence ID" value="nRc.2.0.1.t27031-RA"/>
    <property type="gene ID" value="nRc.2.0.1.g27031"/>
</dbReference>
<accession>A0A915JM09</accession>
<evidence type="ECO:0000313" key="2">
    <source>
        <dbReference type="WBParaSite" id="nRc.2.0.1.t27031-RA"/>
    </source>
</evidence>
<keyword evidence="1" id="KW-1185">Reference proteome</keyword>
<reference evidence="2" key="1">
    <citation type="submission" date="2022-11" db="UniProtKB">
        <authorList>
            <consortium name="WormBaseParasite"/>
        </authorList>
    </citation>
    <scope>IDENTIFICATION</scope>
</reference>
<proteinExistence type="predicted"/>
<dbReference type="Proteomes" id="UP000887565">
    <property type="component" value="Unplaced"/>
</dbReference>
<protein>
    <submittedName>
        <fullName evidence="2">Uncharacterized protein</fullName>
    </submittedName>
</protein>
<evidence type="ECO:0000313" key="1">
    <source>
        <dbReference type="Proteomes" id="UP000887565"/>
    </source>
</evidence>
<dbReference type="AlphaFoldDB" id="A0A915JM09"/>
<name>A0A915JM09_ROMCU</name>
<sequence length="49" mass="5620">MLPFWKTKEPVPFPVKQKRQLGGKSNKLSKQIPTVVLENQLNWKSNGKA</sequence>